<protein>
    <recommendedName>
        <fullName evidence="5">Cell envelope integrity protein TolA</fullName>
    </recommendedName>
</protein>
<gene>
    <name evidence="3" type="ORF">C0186_05580</name>
</gene>
<feature type="transmembrane region" description="Helical" evidence="2">
    <location>
        <begin position="6"/>
        <end position="27"/>
    </location>
</feature>
<keyword evidence="2" id="KW-0472">Membrane</keyword>
<dbReference type="AlphaFoldDB" id="A0A2J6WI98"/>
<dbReference type="Pfam" id="PF13103">
    <property type="entry name" value="TonB_2"/>
    <property type="match status" value="1"/>
</dbReference>
<evidence type="ECO:0000313" key="4">
    <source>
        <dbReference type="Proteomes" id="UP000242288"/>
    </source>
</evidence>
<proteinExistence type="predicted"/>
<accession>A0A2J6WI98</accession>
<name>A0A2J6WI98_9BACT</name>
<evidence type="ECO:0000313" key="3">
    <source>
        <dbReference type="EMBL" id="PMP70067.1"/>
    </source>
</evidence>
<reference evidence="3 4" key="1">
    <citation type="submission" date="2018-01" db="EMBL/GenBank/DDBJ databases">
        <title>Metagenomic assembled genomes from two thermal pools in the Uzon Caldera, Kamchatka, Russia.</title>
        <authorList>
            <person name="Wilkins L."/>
            <person name="Ettinger C."/>
        </authorList>
    </citation>
    <scope>NUCLEOTIDE SEQUENCE [LARGE SCALE GENOMIC DNA]</scope>
    <source>
        <strain evidence="3">ZAV-04</strain>
    </source>
</reference>
<sequence length="217" mass="24073">MTGKIYPSLFLSLIFHCLFMLALIFGVKNSAKDFKNLTYVTLIQQTSNSLQTASLNEENKLPPIKPSLEQSKEIPTTARQSKKTYEKTQKISKQEEQLLQERLAALRAKKKILEKAQAGSVELKSGQNTKGSEVSPGYLALISGIIRQHWSVPDTVPRNLEAVVSVRILSNGKVLIEGFEQKSGNILFDSSVVRAIKNSSPLPPPKNEVIVGLRFKP</sequence>
<evidence type="ECO:0008006" key="5">
    <source>
        <dbReference type="Google" id="ProtNLM"/>
    </source>
</evidence>
<dbReference type="EMBL" id="PNIO01000047">
    <property type="protein sequence ID" value="PMP70067.1"/>
    <property type="molecule type" value="Genomic_DNA"/>
</dbReference>
<organism evidence="3 4">
    <name type="scientific">Thermodesulfovibrio aggregans</name>
    <dbReference type="NCBI Taxonomy" id="86166"/>
    <lineage>
        <taxon>Bacteria</taxon>
        <taxon>Pseudomonadati</taxon>
        <taxon>Nitrospirota</taxon>
        <taxon>Thermodesulfovibrionia</taxon>
        <taxon>Thermodesulfovibrionales</taxon>
        <taxon>Thermodesulfovibrionaceae</taxon>
        <taxon>Thermodesulfovibrio</taxon>
    </lineage>
</organism>
<dbReference type="SUPFAM" id="SSF74653">
    <property type="entry name" value="TolA/TonB C-terminal domain"/>
    <property type="match status" value="1"/>
</dbReference>
<keyword evidence="2" id="KW-1133">Transmembrane helix</keyword>
<evidence type="ECO:0000256" key="2">
    <source>
        <dbReference type="SAM" id="Phobius"/>
    </source>
</evidence>
<dbReference type="Gene3D" id="3.30.1150.10">
    <property type="match status" value="1"/>
</dbReference>
<dbReference type="Proteomes" id="UP000242288">
    <property type="component" value="Unassembled WGS sequence"/>
</dbReference>
<evidence type="ECO:0000256" key="1">
    <source>
        <dbReference type="SAM" id="MobiDB-lite"/>
    </source>
</evidence>
<comment type="caution">
    <text evidence="3">The sequence shown here is derived from an EMBL/GenBank/DDBJ whole genome shotgun (WGS) entry which is preliminary data.</text>
</comment>
<feature type="region of interest" description="Disordered" evidence="1">
    <location>
        <begin position="59"/>
        <end position="87"/>
    </location>
</feature>
<keyword evidence="2" id="KW-0812">Transmembrane</keyword>